<keyword evidence="10" id="KW-1185">Reference proteome</keyword>
<dbReference type="Pfam" id="PF15780">
    <property type="entry name" value="ASH"/>
    <property type="match status" value="1"/>
</dbReference>
<dbReference type="InterPro" id="IPR054090">
    <property type="entry name" value="Cep192_Spd-2-like_dom"/>
</dbReference>
<evidence type="ECO:0000313" key="10">
    <source>
        <dbReference type="Proteomes" id="UP001516472"/>
    </source>
</evidence>
<feature type="domain" description="HYDIN/VesB/CFA65-like Ig-like" evidence="8">
    <location>
        <begin position="241"/>
        <end position="322"/>
    </location>
</feature>
<feature type="domain" description="Cep192/Spd-2-like" evidence="7">
    <location>
        <begin position="137"/>
        <end position="236"/>
    </location>
</feature>
<evidence type="ECO:0000259" key="7">
    <source>
        <dbReference type="Pfam" id="PF22073"/>
    </source>
</evidence>
<evidence type="ECO:0000256" key="3">
    <source>
        <dbReference type="ARBA" id="ARBA00022490"/>
    </source>
</evidence>
<comment type="subcellular location">
    <subcellularLocation>
        <location evidence="1">Cell projection</location>
        <location evidence="1">Cilium</location>
    </subcellularLocation>
    <subcellularLocation>
        <location evidence="2">Cytoplasm</location>
    </subcellularLocation>
</comment>
<reference evidence="9 10" key="1">
    <citation type="submission" date="2020-02" db="EMBL/GenBank/DDBJ databases">
        <authorList>
            <person name="Babadi Z.K."/>
            <person name="Risdian C."/>
            <person name="Ebrahimipour G.H."/>
            <person name="Wink J."/>
        </authorList>
    </citation>
    <scope>NUCLEOTIDE SEQUENCE [LARGE SCALE GENOMIC DNA]</scope>
    <source>
        <strain evidence="9 10">ZKHCc1 1396</strain>
    </source>
</reference>
<keyword evidence="4" id="KW-0969">Cilium</keyword>
<proteinExistence type="predicted"/>
<evidence type="ECO:0000259" key="6">
    <source>
        <dbReference type="Pfam" id="PF15780"/>
    </source>
</evidence>
<evidence type="ECO:0000256" key="4">
    <source>
        <dbReference type="ARBA" id="ARBA00023069"/>
    </source>
</evidence>
<organism evidence="9 10">
    <name type="scientific">Corallococcus soli</name>
    <dbReference type="NCBI Taxonomy" id="2710757"/>
    <lineage>
        <taxon>Bacteria</taxon>
        <taxon>Pseudomonadati</taxon>
        <taxon>Myxococcota</taxon>
        <taxon>Myxococcia</taxon>
        <taxon>Myxococcales</taxon>
        <taxon>Cystobacterineae</taxon>
        <taxon>Myxococcaceae</taxon>
        <taxon>Corallococcus</taxon>
    </lineage>
</organism>
<sequence length="983" mass="102221">MGGSRWVAVAVALAMGVWTGGCERPASHQARTGFAARPELLEFGASALGRTKAMKLRLANQGRASYRVEGARSSLPNVSIPPFEPFTLSAGAEQEIEVRFTPDVEGDVQGQLEVLTDASGESVAQVPVTGRGVKALVEVPETALDFGNVSLGLVEMREVTVRNPSDVESPLVVSVHGSDADQFSAGAELPSVLAPHETRKVPVAFSPVRLGPAQAAVHVTVCEGCEPAVVTLAGTGVASMLEVTPLRVDFGRVAVGATAEARITVRNQGAEALSYKGAALLEDPSGVFKVVSAPVLSNDLLPPGAVAEVRVSFTPVATGRVRDGRVEVAVRKPDTTSPGPKVSLAGEGGASCVEVTPARLDFGAVAFGMTATRDVTVHNHCRDEAAVTGLALTTRTGGYFTLAQPPASLPVAPGSSVKVGLTFSPRVGLTGESGGQLTVTTSHAGATATDGVELAGEGRAFPPCEYVLPPSLDFGQVPVGSKVALGVTLRNTGTQACYLSALQLASGSDGTFQAEPVGHRVLAPGKKATLVVRFQPDVEGAFQGLAEGWVSHPTLGHPLVSLSGRGVQGCFSVQPTTVDFGLSRLSCGARTREFMAYNDCPGDVKVTGMTLVQPGPEFAVSGPLPATLPAGARVKLTAKYTPREEGDDAATVRFTLADGTVYNAGLLARALSKTDQTDRFFQEAEAKVDVLFVIDNSGSMMEEQQSLGANFSAFLSAATAAHVDYRIGVTTTGLDPSPGGWSECPGGALGGENGRLFPVDGSSPRIITPETPHAAQVFATNTQVGVCHWNEQGLDAAWRALSDPLLYNLDDPRTPQSADGNGGFLRQDAKLAIIALSDEEDFSSQPVAFYETYFLALKGNDPAKVTFNAVVGPEDLSTCPTSSSSGTRYMALAQKLGGVVDSICTPNWAASLEKLSESAFGPNRNFPLTQKPADAGALTVRVDGAPVADGWTYDARTNAVIFDRQRAPMPGALVEVTYPLGCP</sequence>
<evidence type="ECO:0000256" key="1">
    <source>
        <dbReference type="ARBA" id="ARBA00004138"/>
    </source>
</evidence>
<dbReference type="PANTHER" id="PTHR46127">
    <property type="entry name" value="CILIA- AND FLAGELLA-ASSOCIATED PROTEIN 65"/>
    <property type="match status" value="1"/>
</dbReference>
<protein>
    <submittedName>
        <fullName evidence="9">Choice-of-anchor D domain-containing protein</fullName>
    </submittedName>
</protein>
<evidence type="ECO:0000259" key="8">
    <source>
        <dbReference type="Pfam" id="PF22544"/>
    </source>
</evidence>
<dbReference type="Pfam" id="PF22073">
    <property type="entry name" value="Cep192_D4"/>
    <property type="match status" value="1"/>
</dbReference>
<dbReference type="PROSITE" id="PS51257">
    <property type="entry name" value="PROKAR_LIPOPROTEIN"/>
    <property type="match status" value="1"/>
</dbReference>
<dbReference type="RefSeq" id="WP_193429735.1">
    <property type="nucleotide sequence ID" value="NZ_CBCSIP010000077.1"/>
</dbReference>
<accession>A0ABR9PX95</accession>
<evidence type="ECO:0000313" key="9">
    <source>
        <dbReference type="EMBL" id="MBE4752539.1"/>
    </source>
</evidence>
<dbReference type="InterPro" id="IPR031549">
    <property type="entry name" value="ASH"/>
</dbReference>
<dbReference type="InterPro" id="IPR052614">
    <property type="entry name" value="CFAP65"/>
</dbReference>
<dbReference type="Pfam" id="PF22544">
    <property type="entry name" value="HYDIN_VesB_CFA65-like_Ig"/>
    <property type="match status" value="2"/>
</dbReference>
<dbReference type="Proteomes" id="UP001516472">
    <property type="component" value="Unassembled WGS sequence"/>
</dbReference>
<evidence type="ECO:0000256" key="2">
    <source>
        <dbReference type="ARBA" id="ARBA00004496"/>
    </source>
</evidence>
<comment type="caution">
    <text evidence="9">The sequence shown here is derived from an EMBL/GenBank/DDBJ whole genome shotgun (WGS) entry which is preliminary data.</text>
</comment>
<dbReference type="Gene3D" id="2.60.40.10">
    <property type="entry name" value="Immunoglobulins"/>
    <property type="match status" value="6"/>
</dbReference>
<dbReference type="InterPro" id="IPR013783">
    <property type="entry name" value="Ig-like_fold"/>
</dbReference>
<evidence type="ECO:0000256" key="5">
    <source>
        <dbReference type="ARBA" id="ARBA00023273"/>
    </source>
</evidence>
<keyword evidence="5" id="KW-0966">Cell projection</keyword>
<name>A0ABR9PX95_9BACT</name>
<dbReference type="PANTHER" id="PTHR46127:SF1">
    <property type="entry name" value="CILIA- AND FLAGELLA-ASSOCIATED PROTEIN 65"/>
    <property type="match status" value="1"/>
</dbReference>
<dbReference type="EMBL" id="JAAIYO010000013">
    <property type="protein sequence ID" value="MBE4752539.1"/>
    <property type="molecule type" value="Genomic_DNA"/>
</dbReference>
<dbReference type="NCBIfam" id="NF012200">
    <property type="entry name" value="choice_anch_D"/>
    <property type="match status" value="6"/>
</dbReference>
<dbReference type="InterPro" id="IPR053879">
    <property type="entry name" value="HYDIN_VesB_CFA65-like_Ig"/>
</dbReference>
<gene>
    <name evidence="9" type="ORF">G4177_30685</name>
</gene>
<feature type="domain" description="Abnormal spindle-like microcephaly-associated protein ASH" evidence="6">
    <location>
        <begin position="36"/>
        <end position="121"/>
    </location>
</feature>
<feature type="domain" description="HYDIN/VesB/CFA65-like Ig-like" evidence="8">
    <location>
        <begin position="470"/>
        <end position="543"/>
    </location>
</feature>
<keyword evidence="3" id="KW-0963">Cytoplasm</keyword>